<evidence type="ECO:0000256" key="3">
    <source>
        <dbReference type="ARBA" id="ARBA00006247"/>
    </source>
</evidence>
<evidence type="ECO:0000256" key="2">
    <source>
        <dbReference type="ARBA" id="ARBA00001947"/>
    </source>
</evidence>
<keyword evidence="10" id="KW-1185">Reference proteome</keyword>
<dbReference type="Gene3D" id="3.40.630.10">
    <property type="entry name" value="Zn peptidases"/>
    <property type="match status" value="2"/>
</dbReference>
<dbReference type="Pfam" id="PF01546">
    <property type="entry name" value="Peptidase_M20"/>
    <property type="match status" value="1"/>
</dbReference>
<keyword evidence="7" id="KW-0170">Cobalt</keyword>
<comment type="cofactor">
    <cofactor evidence="2">
        <name>Zn(2+)</name>
        <dbReference type="ChEBI" id="CHEBI:29105"/>
    </cofactor>
</comment>
<protein>
    <submittedName>
        <fullName evidence="9">M20 family metallopeptidase</fullName>
    </submittedName>
</protein>
<dbReference type="InterPro" id="IPR002933">
    <property type="entry name" value="Peptidase_M20"/>
</dbReference>
<evidence type="ECO:0000259" key="8">
    <source>
        <dbReference type="Pfam" id="PF07687"/>
    </source>
</evidence>
<evidence type="ECO:0000256" key="5">
    <source>
        <dbReference type="ARBA" id="ARBA00022801"/>
    </source>
</evidence>
<dbReference type="SUPFAM" id="SSF55031">
    <property type="entry name" value="Bacterial exopeptidase dimerisation domain"/>
    <property type="match status" value="1"/>
</dbReference>
<dbReference type="SUPFAM" id="SSF53187">
    <property type="entry name" value="Zn-dependent exopeptidases"/>
    <property type="match status" value="1"/>
</dbReference>
<dbReference type="NCBIfam" id="TIGR01910">
    <property type="entry name" value="DapE-ArgE"/>
    <property type="match status" value="1"/>
</dbReference>
<evidence type="ECO:0000256" key="7">
    <source>
        <dbReference type="ARBA" id="ARBA00023285"/>
    </source>
</evidence>
<evidence type="ECO:0000256" key="4">
    <source>
        <dbReference type="ARBA" id="ARBA00022723"/>
    </source>
</evidence>
<reference evidence="9 10" key="1">
    <citation type="journal article" date="2021" name="ISME Commun">
        <title>Automated analysis of genomic sequences facilitates high-throughput and comprehensive description of bacteria.</title>
        <authorList>
            <person name="Hitch T.C.A."/>
        </authorList>
    </citation>
    <scope>NUCLEOTIDE SEQUENCE [LARGE SCALE GENOMIC DNA]</scope>
    <source>
        <strain evidence="9 10">H2_18</strain>
    </source>
</reference>
<dbReference type="RefSeq" id="WP_059066607.1">
    <property type="nucleotide sequence ID" value="NZ_JAOQJX010000005.1"/>
</dbReference>
<sequence length="391" mass="44538">MKREISQILKEFVEIPSVNPGNCKLEDNDFFGEAAFVEHVYEMFCAEGYYCEKQEVLPGRCNLLIRMNERLGEKPIVLFQTHSDVVDVKEMKDAFSPKIREGKLWGRGSCDAKGQLCAMLLVMEQLKEQKEELPFDLCLALCCDEEFQHRGVDEFLNWEYRDKVVFAVVGEPTELRVASACKGSIRFCIETTGTAAHTSMPEKGENAIYLMAKIIQIFQNKIEKQTVCKHDSACKNATVAVSLIQGGTIVNSVPDRCVIHIDRRMIPGETWETVYQEIEDMVCEELNESEKARVIFQKPYLIDPSYGTKLEEDRKRIIGEVLKKHGLHEQIIGLPYGCDASKLAKWEIPVFVFGPGSIEQAHTKEEYIEIEQIVKASEVLKDVVLKLTEKE</sequence>
<keyword evidence="6" id="KW-0862">Zinc</keyword>
<dbReference type="InterPro" id="IPR050072">
    <property type="entry name" value="Peptidase_M20A"/>
</dbReference>
<organism evidence="9 10">
    <name type="scientific">Faecalicatena acetigenes</name>
    <dbReference type="NCBI Taxonomy" id="2981790"/>
    <lineage>
        <taxon>Bacteria</taxon>
        <taxon>Bacillati</taxon>
        <taxon>Bacillota</taxon>
        <taxon>Clostridia</taxon>
        <taxon>Lachnospirales</taxon>
        <taxon>Lachnospiraceae</taxon>
        <taxon>Faecalicatena</taxon>
    </lineage>
</organism>
<dbReference type="PANTHER" id="PTHR43808:SF31">
    <property type="entry name" value="N-ACETYL-L-CITRULLINE DEACETYLASE"/>
    <property type="match status" value="1"/>
</dbReference>
<comment type="similarity">
    <text evidence="3">Belongs to the peptidase M20A family.</text>
</comment>
<comment type="cofactor">
    <cofactor evidence="1">
        <name>Co(2+)</name>
        <dbReference type="ChEBI" id="CHEBI:48828"/>
    </cofactor>
</comment>
<evidence type="ECO:0000256" key="1">
    <source>
        <dbReference type="ARBA" id="ARBA00001941"/>
    </source>
</evidence>
<dbReference type="Proteomes" id="UP001652394">
    <property type="component" value="Unassembled WGS sequence"/>
</dbReference>
<evidence type="ECO:0000313" key="9">
    <source>
        <dbReference type="EMBL" id="MCU6746960.1"/>
    </source>
</evidence>
<keyword evidence="4" id="KW-0479">Metal-binding</keyword>
<accession>A0ABT2T9P8</accession>
<dbReference type="InterPro" id="IPR010182">
    <property type="entry name" value="ArgE/DapE"/>
</dbReference>
<proteinExistence type="inferred from homology"/>
<dbReference type="InterPro" id="IPR011650">
    <property type="entry name" value="Peptidase_M20_dimer"/>
</dbReference>
<feature type="domain" description="Peptidase M20 dimerisation" evidence="8">
    <location>
        <begin position="182"/>
        <end position="287"/>
    </location>
</feature>
<comment type="caution">
    <text evidence="9">The sequence shown here is derived from an EMBL/GenBank/DDBJ whole genome shotgun (WGS) entry which is preliminary data.</text>
</comment>
<name>A0ABT2T9P8_9FIRM</name>
<dbReference type="CDD" id="cd08659">
    <property type="entry name" value="M20_ArgE_DapE-like"/>
    <property type="match status" value="1"/>
</dbReference>
<keyword evidence="5" id="KW-0378">Hydrolase</keyword>
<dbReference type="EMBL" id="JAOQJX010000005">
    <property type="protein sequence ID" value="MCU6746960.1"/>
    <property type="molecule type" value="Genomic_DNA"/>
</dbReference>
<evidence type="ECO:0000313" key="10">
    <source>
        <dbReference type="Proteomes" id="UP001652394"/>
    </source>
</evidence>
<evidence type="ECO:0000256" key="6">
    <source>
        <dbReference type="ARBA" id="ARBA00022833"/>
    </source>
</evidence>
<dbReference type="Gene3D" id="3.30.70.360">
    <property type="match status" value="1"/>
</dbReference>
<gene>
    <name evidence="9" type="ORF">OCV51_04720</name>
</gene>
<dbReference type="Pfam" id="PF07687">
    <property type="entry name" value="M20_dimer"/>
    <property type="match status" value="1"/>
</dbReference>
<dbReference type="PANTHER" id="PTHR43808">
    <property type="entry name" value="ACETYLORNITHINE DEACETYLASE"/>
    <property type="match status" value="1"/>
</dbReference>
<dbReference type="InterPro" id="IPR036264">
    <property type="entry name" value="Bact_exopeptidase_dim_dom"/>
</dbReference>